<dbReference type="Proteomes" id="UP000293547">
    <property type="component" value="Unassembled WGS sequence"/>
</dbReference>
<proteinExistence type="predicted"/>
<dbReference type="EMBL" id="PDWZ02000009">
    <property type="protein sequence ID" value="KAB2102547.1"/>
    <property type="molecule type" value="Genomic_DNA"/>
</dbReference>
<reference evidence="1 2" key="1">
    <citation type="journal article" date="2019" name="bioRxiv">
        <title>Genomics, evolutionary history and diagnostics of the Alternaria alternata species group including apple and Asian pear pathotypes.</title>
        <authorList>
            <person name="Armitage A.D."/>
            <person name="Cockerton H.M."/>
            <person name="Sreenivasaprasad S."/>
            <person name="Woodhall J.W."/>
            <person name="Lane C.R."/>
            <person name="Harrison R.J."/>
            <person name="Clarkson J.P."/>
        </authorList>
    </citation>
    <scope>NUCLEOTIDE SEQUENCE [LARGE SCALE GENOMIC DNA]</scope>
    <source>
        <strain evidence="1 2">FERA 650</strain>
    </source>
</reference>
<gene>
    <name evidence="1" type="ORF">AG0111_0g8776</name>
</gene>
<accession>A0ACB6FDT4</accession>
<evidence type="ECO:0000313" key="2">
    <source>
        <dbReference type="Proteomes" id="UP000293547"/>
    </source>
</evidence>
<protein>
    <submittedName>
        <fullName evidence="1">Uncharacterized protein</fullName>
    </submittedName>
</protein>
<sequence length="112" mass="12380">MSFTITSSTSTSRSDQIDEDIELAELFGSSPLPQQVNTDTTLPTTILPLAVHTRSLASDHDLPNVRIRLSSTNKLAVVPDEKKTWFSYVIEYAPVESLALMVEFLVAAKWAI</sequence>
<name>A0ACB6FDT4_9PLEO</name>
<evidence type="ECO:0000313" key="1">
    <source>
        <dbReference type="EMBL" id="KAB2102547.1"/>
    </source>
</evidence>
<organism evidence="1 2">
    <name type="scientific">Alternaria gaisen</name>
    <dbReference type="NCBI Taxonomy" id="167740"/>
    <lineage>
        <taxon>Eukaryota</taxon>
        <taxon>Fungi</taxon>
        <taxon>Dikarya</taxon>
        <taxon>Ascomycota</taxon>
        <taxon>Pezizomycotina</taxon>
        <taxon>Dothideomycetes</taxon>
        <taxon>Pleosporomycetidae</taxon>
        <taxon>Pleosporales</taxon>
        <taxon>Pleosporineae</taxon>
        <taxon>Pleosporaceae</taxon>
        <taxon>Alternaria</taxon>
        <taxon>Alternaria sect. Alternaria</taxon>
    </lineage>
</organism>
<comment type="caution">
    <text evidence="1">The sequence shown here is derived from an EMBL/GenBank/DDBJ whole genome shotgun (WGS) entry which is preliminary data.</text>
</comment>
<keyword evidence="2" id="KW-1185">Reference proteome</keyword>